<accession>A0ABN4AU93</accession>
<evidence type="ECO:0000313" key="19">
    <source>
        <dbReference type="Proteomes" id="UP000003121"/>
    </source>
</evidence>
<dbReference type="InterPro" id="IPR028987">
    <property type="entry name" value="ATP_synth_B-like_membr_sf"/>
</dbReference>
<keyword evidence="7 15" id="KW-1133">Transmembrane helix</keyword>
<comment type="subunit">
    <text evidence="15">F-type ATPases have 2 components, F(1) - the catalytic core - and F(0) - the membrane proton channel. F(1) has five subunits: alpha(3), beta(3), gamma(1), delta(1), epsilon(1). F(0) has three main subunits: a(1), b(2) and c(10-14). The alpha and beta chains form an alternating ring which encloses part of the gamma chain. F(1) is attached to F(0) by a central stalk formed by the gamma and epsilon chains, while a peripheral stalk is formed by the delta and b chains.</text>
</comment>
<dbReference type="InterPro" id="IPR002146">
    <property type="entry name" value="ATP_synth_b/b'su_bac/chlpt"/>
</dbReference>
<evidence type="ECO:0000256" key="4">
    <source>
        <dbReference type="ARBA" id="ARBA00022547"/>
    </source>
</evidence>
<evidence type="ECO:0000256" key="17">
    <source>
        <dbReference type="SAM" id="Coils"/>
    </source>
</evidence>
<proteinExistence type="inferred from homology"/>
<keyword evidence="10 15" id="KW-0066">ATP synthesis</keyword>
<protein>
    <recommendedName>
        <fullName evidence="15">ATP synthase subunit b</fullName>
    </recommendedName>
    <alternativeName>
        <fullName evidence="15">ATP synthase F(0) sector subunit b</fullName>
    </alternativeName>
    <alternativeName>
        <fullName evidence="15">ATPase subunit I</fullName>
    </alternativeName>
    <alternativeName>
        <fullName evidence="15">F-type ATPase subunit b</fullName>
        <shortName evidence="15">F-ATPase subunit b</shortName>
    </alternativeName>
</protein>
<evidence type="ECO:0000256" key="15">
    <source>
        <dbReference type="HAMAP-Rule" id="MF_01398"/>
    </source>
</evidence>
<dbReference type="Gene3D" id="1.20.5.620">
    <property type="entry name" value="F1F0 ATP synthase subunit B, membrane domain"/>
    <property type="match status" value="1"/>
</dbReference>
<feature type="coiled-coil region" evidence="17">
    <location>
        <begin position="89"/>
        <end position="116"/>
    </location>
</feature>
<dbReference type="EMBL" id="CP003264">
    <property type="protein sequence ID" value="AFN35259.1"/>
    <property type="molecule type" value="Genomic_DNA"/>
</dbReference>
<dbReference type="SUPFAM" id="SSF81573">
    <property type="entry name" value="F1F0 ATP synthase subunit B, membrane domain"/>
    <property type="match status" value="1"/>
</dbReference>
<evidence type="ECO:0000256" key="6">
    <source>
        <dbReference type="ARBA" id="ARBA00022781"/>
    </source>
</evidence>
<keyword evidence="6 15" id="KW-0375">Hydrogen ion transport</keyword>
<evidence type="ECO:0000256" key="7">
    <source>
        <dbReference type="ARBA" id="ARBA00022989"/>
    </source>
</evidence>
<reference evidence="18 19" key="1">
    <citation type="journal article" date="2012" name="Vet. Microbiol.">
        <title>Comparative genomic analyses of the Taylorellae.</title>
        <authorList>
            <person name="Hauser H."/>
            <person name="Richter D.C."/>
            <person name="van Tonder A."/>
            <person name="Clark L."/>
            <person name="Preston A."/>
        </authorList>
    </citation>
    <scope>NUCLEOTIDE SEQUENCE [LARGE SCALE GENOMIC DNA]</scope>
    <source>
        <strain evidence="18 19">ATCC 35865</strain>
    </source>
</reference>
<keyword evidence="17" id="KW-0175">Coiled coil</keyword>
<evidence type="ECO:0000256" key="10">
    <source>
        <dbReference type="ARBA" id="ARBA00023310"/>
    </source>
</evidence>
<gene>
    <name evidence="15 18" type="primary">atpF</name>
    <name evidence="18" type="ORF">KUI_0158</name>
</gene>
<keyword evidence="19" id="KW-1185">Reference proteome</keyword>
<evidence type="ECO:0000256" key="5">
    <source>
        <dbReference type="ARBA" id="ARBA00022692"/>
    </source>
</evidence>
<dbReference type="CDD" id="cd06503">
    <property type="entry name" value="ATP-synt_Fo_b"/>
    <property type="match status" value="1"/>
</dbReference>
<evidence type="ECO:0000256" key="11">
    <source>
        <dbReference type="ARBA" id="ARBA00025198"/>
    </source>
</evidence>
<evidence type="ECO:0000256" key="13">
    <source>
        <dbReference type="ARBA" id="ARBA00026054"/>
    </source>
</evidence>
<comment type="function">
    <text evidence="12">Component of the F(0) channel, it forms part of the peripheral stalk, linking F(1) to F(0). The b'-subunit is a diverged and duplicated form of b found in plants and photosynthetic bacteria.</text>
</comment>
<evidence type="ECO:0000256" key="9">
    <source>
        <dbReference type="ARBA" id="ARBA00023136"/>
    </source>
</evidence>
<sequence>MIVFFVLAWFTMKFVWPPLIKAIDERRKKIAEGLAAADKGKSDLAQAQARITQIEQSAKADNQSRLAEAEKLSAQIISDAREEAEAERARILAQAKQDAELEIQRLKDSLRQDVATLAIKGAEQILRREVDASAHADLLNQLKAEL</sequence>
<evidence type="ECO:0000256" key="1">
    <source>
        <dbReference type="ARBA" id="ARBA00005513"/>
    </source>
</evidence>
<comment type="subunit">
    <text evidence="13">F-type ATPases have 2 components, F(1) - the catalytic core - and F(0) - the membrane proton channel. F(1) has five subunits: alpha(3), beta(3), gamma(1), delta(1), epsilon(1). F(0) has four main subunits: a(1), b(2) and c(10-14). The alpha and beta chains form an alternating ring which encloses part of the gamma chain. F(1) is attached to F(0) by a central stalk formed by the gamma and epsilon chains, while a peripheral stalk is formed by the delta and b chains.</text>
</comment>
<evidence type="ECO:0000256" key="16">
    <source>
        <dbReference type="RuleBase" id="RU003848"/>
    </source>
</evidence>
<organism evidence="18 19">
    <name type="scientific">Taylorella equigenitalis ATCC 35865</name>
    <dbReference type="NCBI Taxonomy" id="743973"/>
    <lineage>
        <taxon>Bacteria</taxon>
        <taxon>Pseudomonadati</taxon>
        <taxon>Pseudomonadota</taxon>
        <taxon>Betaproteobacteria</taxon>
        <taxon>Burkholderiales</taxon>
        <taxon>Alcaligenaceae</taxon>
        <taxon>Taylorella</taxon>
    </lineage>
</organism>
<comment type="function">
    <text evidence="11 15">F(1)F(0) ATP synthase produces ATP from ADP in the presence of a proton or sodium gradient. F-type ATPases consist of two structural domains, F(1) containing the extramembraneous catalytic core and F(0) containing the membrane proton channel, linked together by a central stalk and a peripheral stalk. During catalysis, ATP synthesis in the catalytic domain of F(1) is coupled via a rotary mechanism of the central stalk subunits to proton translocation.</text>
</comment>
<keyword evidence="8 15" id="KW-0406">Ion transport</keyword>
<dbReference type="NCBIfam" id="NF004411">
    <property type="entry name" value="PRK05759.1-2"/>
    <property type="match status" value="1"/>
</dbReference>
<comment type="similarity">
    <text evidence="1 15 16">Belongs to the ATPase B chain family.</text>
</comment>
<dbReference type="Proteomes" id="UP000003121">
    <property type="component" value="Chromosome"/>
</dbReference>
<dbReference type="Pfam" id="PF00430">
    <property type="entry name" value="ATP-synt_B"/>
    <property type="match status" value="1"/>
</dbReference>
<name>A0ABN4AU93_9BURK</name>
<evidence type="ECO:0000256" key="14">
    <source>
        <dbReference type="ARBA" id="ARBA00037847"/>
    </source>
</evidence>
<dbReference type="PANTHER" id="PTHR33445">
    <property type="entry name" value="ATP SYNTHASE SUBUNIT B', CHLOROPLASTIC"/>
    <property type="match status" value="1"/>
</dbReference>
<evidence type="ECO:0000256" key="8">
    <source>
        <dbReference type="ARBA" id="ARBA00023065"/>
    </source>
</evidence>
<dbReference type="HAMAP" id="MF_01398">
    <property type="entry name" value="ATP_synth_b_bprime"/>
    <property type="match status" value="1"/>
</dbReference>
<evidence type="ECO:0000256" key="12">
    <source>
        <dbReference type="ARBA" id="ARBA00025614"/>
    </source>
</evidence>
<keyword evidence="9 15" id="KW-0472">Membrane</keyword>
<keyword evidence="4 15" id="KW-0138">CF(0)</keyword>
<dbReference type="InterPro" id="IPR005864">
    <property type="entry name" value="ATP_synth_F0_bsu_bac"/>
</dbReference>
<keyword evidence="3 15" id="KW-1003">Cell membrane</keyword>
<dbReference type="PANTHER" id="PTHR33445:SF1">
    <property type="entry name" value="ATP SYNTHASE SUBUNIT B"/>
    <property type="match status" value="1"/>
</dbReference>
<keyword evidence="5 15" id="KW-0812">Transmembrane</keyword>
<evidence type="ECO:0000256" key="2">
    <source>
        <dbReference type="ARBA" id="ARBA00022448"/>
    </source>
</evidence>
<evidence type="ECO:0000256" key="3">
    <source>
        <dbReference type="ARBA" id="ARBA00022475"/>
    </source>
</evidence>
<keyword evidence="2 15" id="KW-0813">Transport</keyword>
<dbReference type="NCBIfam" id="TIGR01144">
    <property type="entry name" value="ATP_synt_b"/>
    <property type="match status" value="1"/>
</dbReference>
<comment type="subcellular location">
    <subcellularLocation>
        <location evidence="15">Cell membrane</location>
        <topology evidence="15">Single-pass membrane protein</topology>
    </subcellularLocation>
    <subcellularLocation>
        <location evidence="14">Endomembrane system</location>
        <topology evidence="14">Single-pass membrane protein</topology>
    </subcellularLocation>
</comment>
<dbReference type="InterPro" id="IPR050059">
    <property type="entry name" value="ATP_synthase_B_chain"/>
</dbReference>
<evidence type="ECO:0000313" key="18">
    <source>
        <dbReference type="EMBL" id="AFN35259.1"/>
    </source>
</evidence>